<dbReference type="RefSeq" id="WP_146929759.1">
    <property type="nucleotide sequence ID" value="NZ_BJUB01000012.1"/>
</dbReference>
<comment type="caution">
    <text evidence="3">The sequence shown here is derived from an EMBL/GenBank/DDBJ whole genome shotgun (WGS) entry which is preliminary data.</text>
</comment>
<protein>
    <recommendedName>
        <fullName evidence="2">Putative Flp pilus-assembly TadG-like N-terminal domain-containing protein</fullName>
    </recommendedName>
</protein>
<dbReference type="OrthoDB" id="3823775at2"/>
<keyword evidence="1" id="KW-1133">Transmembrane helix</keyword>
<keyword evidence="1" id="KW-0472">Membrane</keyword>
<dbReference type="InterPro" id="IPR028087">
    <property type="entry name" value="Tad_N"/>
</dbReference>
<organism evidence="3 4">
    <name type="scientific">Cellulomonas xylanilytica</name>
    <dbReference type="NCBI Taxonomy" id="233583"/>
    <lineage>
        <taxon>Bacteria</taxon>
        <taxon>Bacillati</taxon>
        <taxon>Actinomycetota</taxon>
        <taxon>Actinomycetes</taxon>
        <taxon>Micrococcales</taxon>
        <taxon>Cellulomonadaceae</taxon>
        <taxon>Cellulomonas</taxon>
    </lineage>
</organism>
<name>A0A510V816_9CELL</name>
<keyword evidence="1" id="KW-0812">Transmembrane</keyword>
<dbReference type="AlphaFoldDB" id="A0A510V816"/>
<gene>
    <name evidence="3" type="ORF">CXY01_34260</name>
</gene>
<keyword evidence="4" id="KW-1185">Reference proteome</keyword>
<proteinExistence type="predicted"/>
<dbReference type="Pfam" id="PF13400">
    <property type="entry name" value="Tad"/>
    <property type="match status" value="1"/>
</dbReference>
<reference evidence="3 4" key="1">
    <citation type="submission" date="2019-07" db="EMBL/GenBank/DDBJ databases">
        <title>Whole genome shotgun sequence of Cellulomonas xylanilytica NBRC 101102.</title>
        <authorList>
            <person name="Hosoyama A."/>
            <person name="Uohara A."/>
            <person name="Ohji S."/>
            <person name="Ichikawa N."/>
        </authorList>
    </citation>
    <scope>NUCLEOTIDE SEQUENCE [LARGE SCALE GENOMIC DNA]</scope>
    <source>
        <strain evidence="3 4">NBRC 101102</strain>
    </source>
</reference>
<evidence type="ECO:0000313" key="4">
    <source>
        <dbReference type="Proteomes" id="UP000321118"/>
    </source>
</evidence>
<feature type="domain" description="Putative Flp pilus-assembly TadG-like N-terminal" evidence="2">
    <location>
        <begin position="21"/>
        <end position="67"/>
    </location>
</feature>
<evidence type="ECO:0000256" key="1">
    <source>
        <dbReference type="SAM" id="Phobius"/>
    </source>
</evidence>
<evidence type="ECO:0000259" key="2">
    <source>
        <dbReference type="Pfam" id="PF13400"/>
    </source>
</evidence>
<accession>A0A510V816</accession>
<feature type="transmembrane region" description="Helical" evidence="1">
    <location>
        <begin position="21"/>
        <end position="42"/>
    </location>
</feature>
<dbReference type="EMBL" id="BJUB01000012">
    <property type="protein sequence ID" value="GEK22906.1"/>
    <property type="molecule type" value="Genomic_DNA"/>
</dbReference>
<sequence>MSRRMLDAVRARLRRTSRDGGSASVFVVGMVVVLFALAGLVADGGRALNARVEIMDDAEQAARTGANQIDDATLRSSGVARIDPAAARTQATAFLTARGYSAGRITVTSDAGTVSVVVNDTVPTSLLQLAFIDSFEIEGSATARAALGINQEITGAP</sequence>
<evidence type="ECO:0000313" key="3">
    <source>
        <dbReference type="EMBL" id="GEK22906.1"/>
    </source>
</evidence>
<dbReference type="Proteomes" id="UP000321118">
    <property type="component" value="Unassembled WGS sequence"/>
</dbReference>